<organism evidence="8 9">
    <name type="scientific">Emiliania huxleyi (strain CCMP1516)</name>
    <dbReference type="NCBI Taxonomy" id="280463"/>
    <lineage>
        <taxon>Eukaryota</taxon>
        <taxon>Haptista</taxon>
        <taxon>Haptophyta</taxon>
        <taxon>Prymnesiophyceae</taxon>
        <taxon>Isochrysidales</taxon>
        <taxon>Noelaerhabdaceae</taxon>
        <taxon>Emiliania</taxon>
    </lineage>
</organism>
<keyword evidence="3 4" id="KW-0067">ATP-binding</keyword>
<evidence type="ECO:0000259" key="7">
    <source>
        <dbReference type="Pfam" id="PF00004"/>
    </source>
</evidence>
<keyword evidence="4" id="KW-0963">Cytoplasm</keyword>
<comment type="catalytic activity">
    <reaction evidence="4">
        <text>ATP + H2O = ADP + phosphate + H(+)</text>
        <dbReference type="Rhea" id="RHEA:13065"/>
        <dbReference type="ChEBI" id="CHEBI:15377"/>
        <dbReference type="ChEBI" id="CHEBI:15378"/>
        <dbReference type="ChEBI" id="CHEBI:30616"/>
        <dbReference type="ChEBI" id="CHEBI:43474"/>
        <dbReference type="ChEBI" id="CHEBI:456216"/>
        <dbReference type="EC" id="3.6.4.6"/>
    </reaction>
</comment>
<dbReference type="GO" id="GO:0035494">
    <property type="term" value="P:SNARE complex disassembly"/>
    <property type="evidence" value="ECO:0007669"/>
    <property type="project" value="InterPro"/>
</dbReference>
<dbReference type="GO" id="GO:0005524">
    <property type="term" value="F:ATP binding"/>
    <property type="evidence" value="ECO:0007669"/>
    <property type="project" value="UniProtKB-UniRule"/>
</dbReference>
<keyword evidence="2 4" id="KW-0547">Nucleotide-binding</keyword>
<dbReference type="EnsemblProtists" id="EOD06140">
    <property type="protein sequence ID" value="EOD06140"/>
    <property type="gene ID" value="EMIHUDRAFT_219473"/>
</dbReference>
<dbReference type="EC" id="3.6.4.6" evidence="4"/>
<keyword evidence="5" id="KW-0175">Coiled coil</keyword>
<keyword evidence="4" id="KW-0378">Hydrolase</keyword>
<evidence type="ECO:0000256" key="4">
    <source>
        <dbReference type="RuleBase" id="RU367045"/>
    </source>
</evidence>
<dbReference type="HOGENOM" id="CLU_569173_0_0_1"/>
<accession>A0A0D3I4F5</accession>
<feature type="signal peptide" evidence="6">
    <location>
        <begin position="1"/>
        <end position="23"/>
    </location>
</feature>
<dbReference type="eggNOG" id="KOG0741">
    <property type="taxonomic scope" value="Eukaryota"/>
</dbReference>
<keyword evidence="4" id="KW-0460">Magnesium</keyword>
<dbReference type="InterPro" id="IPR039812">
    <property type="entry name" value="Vesicle-fus_ATPase"/>
</dbReference>
<dbReference type="SUPFAM" id="SSF52540">
    <property type="entry name" value="P-loop containing nucleoside triphosphate hydrolases"/>
    <property type="match status" value="1"/>
</dbReference>
<keyword evidence="4" id="KW-0931">ER-Golgi transport</keyword>
<dbReference type="GO" id="GO:0016887">
    <property type="term" value="F:ATP hydrolysis activity"/>
    <property type="evidence" value="ECO:0007669"/>
    <property type="project" value="InterPro"/>
</dbReference>
<evidence type="ECO:0000256" key="1">
    <source>
        <dbReference type="ARBA" id="ARBA00006914"/>
    </source>
</evidence>
<sequence length="480" mass="50837">MPLYLPLLLAGLLVRRTPPPRCGQPLACASEPVSQGRTQAAVDVSSANSTYSNLCRMCGVSTQQDAEMDVDGFVLAFEQLFCNGAALAPELADELCAAVSAADGEDVSRAGWAAFHARWQEASSAAAHLAAMTASRREAAALAEKEARLAEAAERERAWVEKQEEYILALAEAKKAAKEAAAKAAESARPKLMADLARRPGNWFEQREGAAQVAAAYRSLDPEAWEEVTRSVGGLGETLETIRRRIWVPLCAPRYLLDELGAERVKGLLLYGPPGCSRTGSLAGPPRWYVGNSEAQLRDLFLKAAAAPNVPARPGDAEDVMIAAEDNELHVIVLDEFDAIARRRSEDSGSSEGGAARDSVVNQLLALMDGVAGLPVPTFVVALTNRRELVDPAVLRPGRLERAFGAWVDGLAAQTEGFSGAAISGLVRAAVARALDRAVSLADTAGCRVTGADFGAAIADLRSSIMSSINLSRRPALPLA</sequence>
<dbReference type="PANTHER" id="PTHR23078:SF3">
    <property type="entry name" value="VESICLE-FUSING ATPASE"/>
    <property type="match status" value="1"/>
</dbReference>
<comment type="cofactor">
    <cofactor evidence="4">
        <name>Mg(2+)</name>
        <dbReference type="ChEBI" id="CHEBI:18420"/>
    </cofactor>
    <text evidence="4">Binds 1 Mg(2+) ion per subunit.</text>
</comment>
<keyword evidence="9" id="KW-1185">Reference proteome</keyword>
<proteinExistence type="inferred from homology"/>
<name>A0A0D3I4F5_EMIH1</name>
<keyword evidence="4" id="KW-0479">Metal-binding</keyword>
<evidence type="ECO:0000256" key="5">
    <source>
        <dbReference type="SAM" id="Coils"/>
    </source>
</evidence>
<comment type="similarity">
    <text evidence="1 4">Belongs to the AAA ATPase family.</text>
</comment>
<dbReference type="Proteomes" id="UP000013827">
    <property type="component" value="Unassembled WGS sequence"/>
</dbReference>
<dbReference type="Gene3D" id="1.10.8.60">
    <property type="match status" value="1"/>
</dbReference>
<dbReference type="Pfam" id="PF00004">
    <property type="entry name" value="AAA"/>
    <property type="match status" value="1"/>
</dbReference>
<protein>
    <recommendedName>
        <fullName evidence="4">Vesicle-fusing ATPase</fullName>
        <ecNumber evidence="4">3.6.4.6</ecNumber>
    </recommendedName>
</protein>
<dbReference type="KEGG" id="ehx:EMIHUDRAFT_219473"/>
<dbReference type="GeneID" id="17252245"/>
<dbReference type="InterPro" id="IPR003959">
    <property type="entry name" value="ATPase_AAA_core"/>
</dbReference>
<evidence type="ECO:0000313" key="8">
    <source>
        <dbReference type="EnsemblProtists" id="EOD06140"/>
    </source>
</evidence>
<evidence type="ECO:0000256" key="6">
    <source>
        <dbReference type="SAM" id="SignalP"/>
    </source>
</evidence>
<dbReference type="GO" id="GO:0046872">
    <property type="term" value="F:metal ion binding"/>
    <property type="evidence" value="ECO:0007669"/>
    <property type="project" value="UniProtKB-UniRule"/>
</dbReference>
<evidence type="ECO:0000256" key="2">
    <source>
        <dbReference type="ARBA" id="ARBA00022741"/>
    </source>
</evidence>
<evidence type="ECO:0000313" key="9">
    <source>
        <dbReference type="Proteomes" id="UP000013827"/>
    </source>
</evidence>
<keyword evidence="4" id="KW-0653">Protein transport</keyword>
<dbReference type="RefSeq" id="XP_005758569.1">
    <property type="nucleotide sequence ID" value="XM_005758512.1"/>
</dbReference>
<comment type="function">
    <text evidence="4">Required for vesicle-mediated transport. Catalyzes the fusion of transport vesicles within the Golgi cisternae. Is also required for transport from the endoplasmic reticulum to the Golgi stack. Seems to function as a fusion protein required for the delivery of cargo proteins to all compartments of the Golgi stack independent of vesicle origin.</text>
</comment>
<dbReference type="Gene3D" id="3.40.50.300">
    <property type="entry name" value="P-loop containing nucleotide triphosphate hydrolases"/>
    <property type="match status" value="2"/>
</dbReference>
<reference evidence="9" key="1">
    <citation type="journal article" date="2013" name="Nature">
        <title>Pan genome of the phytoplankton Emiliania underpins its global distribution.</title>
        <authorList>
            <person name="Read B.A."/>
            <person name="Kegel J."/>
            <person name="Klute M.J."/>
            <person name="Kuo A."/>
            <person name="Lefebvre S.C."/>
            <person name="Maumus F."/>
            <person name="Mayer C."/>
            <person name="Miller J."/>
            <person name="Monier A."/>
            <person name="Salamov A."/>
            <person name="Young J."/>
            <person name="Aguilar M."/>
            <person name="Claverie J.M."/>
            <person name="Frickenhaus S."/>
            <person name="Gonzalez K."/>
            <person name="Herman E.K."/>
            <person name="Lin Y.C."/>
            <person name="Napier J."/>
            <person name="Ogata H."/>
            <person name="Sarno A.F."/>
            <person name="Shmutz J."/>
            <person name="Schroeder D."/>
            <person name="de Vargas C."/>
            <person name="Verret F."/>
            <person name="von Dassow P."/>
            <person name="Valentin K."/>
            <person name="Van de Peer Y."/>
            <person name="Wheeler G."/>
            <person name="Dacks J.B."/>
            <person name="Delwiche C.F."/>
            <person name="Dyhrman S.T."/>
            <person name="Glockner G."/>
            <person name="John U."/>
            <person name="Richards T."/>
            <person name="Worden A.Z."/>
            <person name="Zhang X."/>
            <person name="Grigoriev I.V."/>
            <person name="Allen A.E."/>
            <person name="Bidle K."/>
            <person name="Borodovsky M."/>
            <person name="Bowler C."/>
            <person name="Brownlee C."/>
            <person name="Cock J.M."/>
            <person name="Elias M."/>
            <person name="Gladyshev V.N."/>
            <person name="Groth M."/>
            <person name="Guda C."/>
            <person name="Hadaegh A."/>
            <person name="Iglesias-Rodriguez M.D."/>
            <person name="Jenkins J."/>
            <person name="Jones B.M."/>
            <person name="Lawson T."/>
            <person name="Leese F."/>
            <person name="Lindquist E."/>
            <person name="Lobanov A."/>
            <person name="Lomsadze A."/>
            <person name="Malik S.B."/>
            <person name="Marsh M.E."/>
            <person name="Mackinder L."/>
            <person name="Mock T."/>
            <person name="Mueller-Roeber B."/>
            <person name="Pagarete A."/>
            <person name="Parker M."/>
            <person name="Probert I."/>
            <person name="Quesneville H."/>
            <person name="Raines C."/>
            <person name="Rensing S.A."/>
            <person name="Riano-Pachon D.M."/>
            <person name="Richier S."/>
            <person name="Rokitta S."/>
            <person name="Shiraiwa Y."/>
            <person name="Soanes D.M."/>
            <person name="van der Giezen M."/>
            <person name="Wahlund T.M."/>
            <person name="Williams B."/>
            <person name="Wilson W."/>
            <person name="Wolfe G."/>
            <person name="Wurch L.L."/>
        </authorList>
    </citation>
    <scope>NUCLEOTIDE SEQUENCE</scope>
</reference>
<dbReference type="PaxDb" id="2903-EOD06140"/>
<keyword evidence="4" id="KW-0813">Transport</keyword>
<keyword evidence="6" id="KW-0732">Signal</keyword>
<reference evidence="8" key="2">
    <citation type="submission" date="2024-10" db="UniProtKB">
        <authorList>
            <consortium name="EnsemblProtists"/>
        </authorList>
    </citation>
    <scope>IDENTIFICATION</scope>
</reference>
<dbReference type="STRING" id="2903.R1CUX9"/>
<feature type="domain" description="ATPase AAA-type core" evidence="7">
    <location>
        <begin position="268"/>
        <end position="404"/>
    </location>
</feature>
<dbReference type="InterPro" id="IPR027417">
    <property type="entry name" value="P-loop_NTPase"/>
</dbReference>
<dbReference type="GO" id="GO:0005795">
    <property type="term" value="C:Golgi stack"/>
    <property type="evidence" value="ECO:0007669"/>
    <property type="project" value="TreeGrafter"/>
</dbReference>
<dbReference type="GO" id="GO:0043001">
    <property type="term" value="P:Golgi to plasma membrane protein transport"/>
    <property type="evidence" value="ECO:0007669"/>
    <property type="project" value="TreeGrafter"/>
</dbReference>
<dbReference type="PANTHER" id="PTHR23078">
    <property type="entry name" value="VESICULAR-FUSION PROTEIN NSF"/>
    <property type="match status" value="1"/>
</dbReference>
<feature type="chain" id="PRO_5044267571" description="Vesicle-fusing ATPase" evidence="6">
    <location>
        <begin position="24"/>
        <end position="480"/>
    </location>
</feature>
<feature type="coiled-coil region" evidence="5">
    <location>
        <begin position="136"/>
        <end position="188"/>
    </location>
</feature>
<comment type="subcellular location">
    <subcellularLocation>
        <location evidence="4">Cytoplasm</location>
    </subcellularLocation>
</comment>
<dbReference type="AlphaFoldDB" id="A0A0D3I4F5"/>
<dbReference type="GO" id="GO:0006891">
    <property type="term" value="P:intra-Golgi vesicle-mediated transport"/>
    <property type="evidence" value="ECO:0007669"/>
    <property type="project" value="TreeGrafter"/>
</dbReference>
<evidence type="ECO:0000256" key="3">
    <source>
        <dbReference type="ARBA" id="ARBA00022840"/>
    </source>
</evidence>